<gene>
    <name evidence="8" type="ORF">CDAUBV1_LOCUS1668</name>
</gene>
<reference evidence="8" key="1">
    <citation type="submission" date="2024-06" db="EMBL/GenBank/DDBJ databases">
        <authorList>
            <person name="Liu X."/>
            <person name="Lenzi L."/>
            <person name="Haldenby T S."/>
            <person name="Uol C."/>
        </authorList>
    </citation>
    <scope>NUCLEOTIDE SEQUENCE</scope>
</reference>
<evidence type="ECO:0008006" key="10">
    <source>
        <dbReference type="Google" id="ProtNLM"/>
    </source>
</evidence>
<name>A0AAV2T405_CALDB</name>
<comment type="similarity">
    <text evidence="2 6">Belongs to the CDC50/LEM3 family.</text>
</comment>
<organism evidence="8 9">
    <name type="scientific">Calicophoron daubneyi</name>
    <name type="common">Rumen fluke</name>
    <name type="synonym">Paramphistomum daubneyi</name>
    <dbReference type="NCBI Taxonomy" id="300641"/>
    <lineage>
        <taxon>Eukaryota</taxon>
        <taxon>Metazoa</taxon>
        <taxon>Spiralia</taxon>
        <taxon>Lophotrochozoa</taxon>
        <taxon>Platyhelminthes</taxon>
        <taxon>Trematoda</taxon>
        <taxon>Digenea</taxon>
        <taxon>Plagiorchiida</taxon>
        <taxon>Pronocephalata</taxon>
        <taxon>Paramphistomoidea</taxon>
        <taxon>Paramphistomidae</taxon>
        <taxon>Calicophoron</taxon>
    </lineage>
</organism>
<dbReference type="PANTHER" id="PTHR10926:SF0">
    <property type="entry name" value="CDC50, ISOFORM A"/>
    <property type="match status" value="1"/>
</dbReference>
<evidence type="ECO:0000256" key="2">
    <source>
        <dbReference type="ARBA" id="ARBA00009457"/>
    </source>
</evidence>
<evidence type="ECO:0000256" key="4">
    <source>
        <dbReference type="ARBA" id="ARBA00022989"/>
    </source>
</evidence>
<keyword evidence="3 7" id="KW-0812">Transmembrane</keyword>
<dbReference type="GO" id="GO:0005794">
    <property type="term" value="C:Golgi apparatus"/>
    <property type="evidence" value="ECO:0007669"/>
    <property type="project" value="TreeGrafter"/>
</dbReference>
<evidence type="ECO:0000256" key="7">
    <source>
        <dbReference type="SAM" id="Phobius"/>
    </source>
</evidence>
<dbReference type="Pfam" id="PF03381">
    <property type="entry name" value="CDC50"/>
    <property type="match status" value="1"/>
</dbReference>
<comment type="caution">
    <text evidence="8">The sequence shown here is derived from an EMBL/GenBank/DDBJ whole genome shotgun (WGS) entry which is preliminary data.</text>
</comment>
<sequence length="366" mass="40757">MSSEQFETASTSRRPKDSPFFQQKLPAWQPMYTAKKSAVIFLIFGVIFAPLGAILLVSSNRLVEYSLDYTDCEKIGTTQSCADVVRLGATCHCNKSLYLQEDISGPVFIYYGLKNFYQNHRRYGRSKSNTQLLGTPMSPDSLSACEPYASYTNATSTYAILPCGAIANSIYNDSFSVVYLPSLNAGNITLHVSTKNVAWQSDVDRVFGSLGPDALKNTVKPPNWPKPIDQRTSNPFKSDEALMVWMRTAALPNFRKLYGQVVHQGTFKDGLPSGYYAFDISYNFPVAGFGGRKFLILGTVGWLGGKNITLGVTCLLTGFVHIALAVAFFILHVFSVRRLYPFYHPHDFGVTSESLTLRPKYNRRIT</sequence>
<evidence type="ECO:0000256" key="5">
    <source>
        <dbReference type="ARBA" id="ARBA00023136"/>
    </source>
</evidence>
<evidence type="ECO:0000313" key="9">
    <source>
        <dbReference type="Proteomes" id="UP001497525"/>
    </source>
</evidence>
<feature type="transmembrane region" description="Helical" evidence="7">
    <location>
        <begin position="310"/>
        <end position="334"/>
    </location>
</feature>
<dbReference type="PANTHER" id="PTHR10926">
    <property type="entry name" value="CELL CYCLE CONTROL PROTEIN 50"/>
    <property type="match status" value="1"/>
</dbReference>
<protein>
    <recommendedName>
        <fullName evidence="10">Cell cycle control protein 50A</fullName>
    </recommendedName>
</protein>
<keyword evidence="5 6" id="KW-0472">Membrane</keyword>
<dbReference type="EMBL" id="CAXLJL010000058">
    <property type="protein sequence ID" value="CAL5130252.1"/>
    <property type="molecule type" value="Genomic_DNA"/>
</dbReference>
<feature type="transmembrane region" description="Helical" evidence="7">
    <location>
        <begin position="38"/>
        <end position="57"/>
    </location>
</feature>
<keyword evidence="4 7" id="KW-1133">Transmembrane helix</keyword>
<dbReference type="GO" id="GO:0005886">
    <property type="term" value="C:plasma membrane"/>
    <property type="evidence" value="ECO:0007669"/>
    <property type="project" value="TreeGrafter"/>
</dbReference>
<evidence type="ECO:0000256" key="3">
    <source>
        <dbReference type="ARBA" id="ARBA00022692"/>
    </source>
</evidence>
<dbReference type="GO" id="GO:0005783">
    <property type="term" value="C:endoplasmic reticulum"/>
    <property type="evidence" value="ECO:0007669"/>
    <property type="project" value="TreeGrafter"/>
</dbReference>
<evidence type="ECO:0000256" key="6">
    <source>
        <dbReference type="PIRNR" id="PIRNR015840"/>
    </source>
</evidence>
<comment type="subcellular location">
    <subcellularLocation>
        <location evidence="1">Membrane</location>
        <topology evidence="1">Multi-pass membrane protein</topology>
    </subcellularLocation>
</comment>
<dbReference type="Proteomes" id="UP001497525">
    <property type="component" value="Unassembled WGS sequence"/>
</dbReference>
<proteinExistence type="inferred from homology"/>
<dbReference type="PIRSF" id="PIRSF015840">
    <property type="entry name" value="DUF284_TM_euk"/>
    <property type="match status" value="1"/>
</dbReference>
<dbReference type="InterPro" id="IPR005045">
    <property type="entry name" value="CDC50/LEM3_fam"/>
</dbReference>
<evidence type="ECO:0000256" key="1">
    <source>
        <dbReference type="ARBA" id="ARBA00004141"/>
    </source>
</evidence>
<dbReference type="AlphaFoldDB" id="A0AAV2T405"/>
<evidence type="ECO:0000313" key="8">
    <source>
        <dbReference type="EMBL" id="CAL5130252.1"/>
    </source>
</evidence>
<accession>A0AAV2T405</accession>